<dbReference type="EMBL" id="JAEUBE010000158">
    <property type="protein sequence ID" value="KAH3668717.1"/>
    <property type="molecule type" value="Genomic_DNA"/>
</dbReference>
<sequence>MDPGVDESWVSSDPALLGQNKIELLLQEMDQLGVAQLIVDVVSKPRGVDDRQQQLRVVLVQNLHRRFCDGYAGLLVGVFRVKHLLVLGRIVHNTAQVRKSDRLTSHLTPTGLAVLVPMWKNVAIQQRVDERGLSRSRTPAHHHGEPDSSLQVLLASKDGR</sequence>
<protein>
    <submittedName>
        <fullName evidence="2">Uncharacterized protein</fullName>
    </submittedName>
</protein>
<gene>
    <name evidence="2" type="ORF">OGAPHI_002471</name>
</gene>
<proteinExistence type="predicted"/>
<dbReference type="AlphaFoldDB" id="A0A9P8PB35"/>
<dbReference type="GeneID" id="70234438"/>
<comment type="caution">
    <text evidence="2">The sequence shown here is derived from an EMBL/GenBank/DDBJ whole genome shotgun (WGS) entry which is preliminary data.</text>
</comment>
<name>A0A9P8PB35_9ASCO</name>
<dbReference type="RefSeq" id="XP_046063131.1">
    <property type="nucleotide sequence ID" value="XM_046203345.1"/>
</dbReference>
<organism evidence="2 3">
    <name type="scientific">Ogataea philodendri</name>
    <dbReference type="NCBI Taxonomy" id="1378263"/>
    <lineage>
        <taxon>Eukaryota</taxon>
        <taxon>Fungi</taxon>
        <taxon>Dikarya</taxon>
        <taxon>Ascomycota</taxon>
        <taxon>Saccharomycotina</taxon>
        <taxon>Pichiomycetes</taxon>
        <taxon>Pichiales</taxon>
        <taxon>Pichiaceae</taxon>
        <taxon>Ogataea</taxon>
    </lineage>
</organism>
<reference evidence="2" key="2">
    <citation type="submission" date="2021-01" db="EMBL/GenBank/DDBJ databases">
        <authorList>
            <person name="Schikora-Tamarit M.A."/>
        </authorList>
    </citation>
    <scope>NUCLEOTIDE SEQUENCE</scope>
    <source>
        <strain evidence="2">CBS6075</strain>
    </source>
</reference>
<keyword evidence="3" id="KW-1185">Reference proteome</keyword>
<accession>A0A9P8PB35</accession>
<reference evidence="2" key="1">
    <citation type="journal article" date="2021" name="Open Biol.">
        <title>Shared evolutionary footprints suggest mitochondrial oxidative damage underlies multiple complex I losses in fungi.</title>
        <authorList>
            <person name="Schikora-Tamarit M.A."/>
            <person name="Marcet-Houben M."/>
            <person name="Nosek J."/>
            <person name="Gabaldon T."/>
        </authorList>
    </citation>
    <scope>NUCLEOTIDE SEQUENCE</scope>
    <source>
        <strain evidence="2">CBS6075</strain>
    </source>
</reference>
<feature type="region of interest" description="Disordered" evidence="1">
    <location>
        <begin position="130"/>
        <end position="160"/>
    </location>
</feature>
<evidence type="ECO:0000256" key="1">
    <source>
        <dbReference type="SAM" id="MobiDB-lite"/>
    </source>
</evidence>
<dbReference type="Proteomes" id="UP000769157">
    <property type="component" value="Unassembled WGS sequence"/>
</dbReference>
<evidence type="ECO:0000313" key="2">
    <source>
        <dbReference type="EMBL" id="KAH3668717.1"/>
    </source>
</evidence>
<evidence type="ECO:0000313" key="3">
    <source>
        <dbReference type="Proteomes" id="UP000769157"/>
    </source>
</evidence>